<evidence type="ECO:0000256" key="3">
    <source>
        <dbReference type="ARBA" id="ARBA00023152"/>
    </source>
</evidence>
<keyword evidence="3" id="KW-0324">Glycolysis</keyword>
<evidence type="ECO:0000256" key="1">
    <source>
        <dbReference type="ARBA" id="ARBA00023015"/>
    </source>
</evidence>
<dbReference type="PANTHER" id="PTHR30514">
    <property type="entry name" value="GLUCOKINASE"/>
    <property type="match status" value="1"/>
</dbReference>
<dbReference type="InterPro" id="IPR046348">
    <property type="entry name" value="SIS_dom_sf"/>
</dbReference>
<name>A0ABN4TWI5_9BURK</name>
<dbReference type="InterPro" id="IPR036388">
    <property type="entry name" value="WH-like_DNA-bd_sf"/>
</dbReference>
<keyword evidence="8" id="KW-1185">Reference proteome</keyword>
<sequence length="293" mass="31038">MEKADIDQRIEQQFAQLPPKLQQAARHAIDHPQDIALLSMRAVAAKAALQSGVMLRLARQLGFDSYEAFREPYRRWLAAGEPGFSRRATALRAQARDDSDAGLLAQLLEAEAGNLEQTLGAAALPALKRAHAALARARRIYVLGLRSLYPVAYYFSYACGMCLDNVTLLSGVGGTLADELRRIGPDDALAAFSFAPYAQAAVTAVEFARERGAQVVAITDSPVSPIAPGTAALVLAATATPSLLPSVVPALAVAQTLAALLVKHSGAAGTRAIADSEAQLERFHVYAAGRRPA</sequence>
<evidence type="ECO:0000313" key="7">
    <source>
        <dbReference type="EMBL" id="AOZ09126.1"/>
    </source>
</evidence>
<evidence type="ECO:0000313" key="8">
    <source>
        <dbReference type="Proteomes" id="UP000177515"/>
    </source>
</evidence>
<evidence type="ECO:0000256" key="4">
    <source>
        <dbReference type="ARBA" id="ARBA00023163"/>
    </source>
</evidence>
<dbReference type="InterPro" id="IPR001347">
    <property type="entry name" value="SIS_dom"/>
</dbReference>
<dbReference type="CDD" id="cd05013">
    <property type="entry name" value="SIS_RpiR"/>
    <property type="match status" value="1"/>
</dbReference>
<dbReference type="Gene3D" id="1.10.10.10">
    <property type="entry name" value="Winged helix-like DNA-binding domain superfamily/Winged helix DNA-binding domain"/>
    <property type="match status" value="1"/>
</dbReference>
<proteinExistence type="predicted"/>
<keyword evidence="2" id="KW-0238">DNA-binding</keyword>
<dbReference type="SUPFAM" id="SSF53697">
    <property type="entry name" value="SIS domain"/>
    <property type="match status" value="1"/>
</dbReference>
<evidence type="ECO:0000256" key="2">
    <source>
        <dbReference type="ARBA" id="ARBA00023125"/>
    </source>
</evidence>
<evidence type="ECO:0000259" key="6">
    <source>
        <dbReference type="PROSITE" id="PS51464"/>
    </source>
</evidence>
<protein>
    <submittedName>
        <fullName evidence="7">Transcriptional regulator</fullName>
    </submittedName>
</protein>
<dbReference type="Pfam" id="PF01380">
    <property type="entry name" value="SIS"/>
    <property type="match status" value="1"/>
</dbReference>
<dbReference type="EMBL" id="CP017755">
    <property type="protein sequence ID" value="AOZ09126.1"/>
    <property type="molecule type" value="Genomic_DNA"/>
</dbReference>
<dbReference type="InterPro" id="IPR009057">
    <property type="entry name" value="Homeodomain-like_sf"/>
</dbReference>
<dbReference type="PROSITE" id="PS51071">
    <property type="entry name" value="HTH_RPIR"/>
    <property type="match status" value="1"/>
</dbReference>
<accession>A0ABN4TWI5</accession>
<evidence type="ECO:0000259" key="5">
    <source>
        <dbReference type="PROSITE" id="PS51071"/>
    </source>
</evidence>
<dbReference type="PANTHER" id="PTHR30514:SF18">
    <property type="entry name" value="RPIR-FAMILY TRANSCRIPTIONAL REGULATOR"/>
    <property type="match status" value="1"/>
</dbReference>
<dbReference type="InterPro" id="IPR047640">
    <property type="entry name" value="RpiR-like"/>
</dbReference>
<gene>
    <name evidence="7" type="ORF">BKK80_25185</name>
</gene>
<keyword evidence="4" id="KW-0804">Transcription</keyword>
<dbReference type="PROSITE" id="PS51464">
    <property type="entry name" value="SIS"/>
    <property type="match status" value="1"/>
</dbReference>
<keyword evidence="1" id="KW-0805">Transcription regulation</keyword>
<dbReference type="RefSeq" id="WP_071071753.1">
    <property type="nucleotide sequence ID" value="NZ_CP017755.1"/>
</dbReference>
<dbReference type="Gene3D" id="3.40.50.10490">
    <property type="entry name" value="Glucose-6-phosphate isomerase like protein, domain 1"/>
    <property type="match status" value="1"/>
</dbReference>
<reference evidence="7 8" key="1">
    <citation type="submission" date="2016-10" db="EMBL/GenBank/DDBJ databases">
        <title>Complete genome sequences of three Cupriavidus strains isolated from various Malaysian environments.</title>
        <authorList>
            <person name="Abdullah A.A.-A."/>
            <person name="Shafie N.A.H."/>
            <person name="Lau N.S."/>
        </authorList>
    </citation>
    <scope>NUCLEOTIDE SEQUENCE [LARGE SCALE GENOMIC DNA]</scope>
    <source>
        <strain evidence="7 8">USMAA1020</strain>
    </source>
</reference>
<feature type="domain" description="HTH rpiR-type" evidence="5">
    <location>
        <begin position="4"/>
        <end position="80"/>
    </location>
</feature>
<feature type="domain" description="SIS" evidence="6">
    <location>
        <begin position="130"/>
        <end position="272"/>
    </location>
</feature>
<dbReference type="InterPro" id="IPR000281">
    <property type="entry name" value="HTH_RpiR"/>
</dbReference>
<organism evidence="7 8">
    <name type="scientific">Cupriavidus malaysiensis</name>
    <dbReference type="NCBI Taxonomy" id="367825"/>
    <lineage>
        <taxon>Bacteria</taxon>
        <taxon>Pseudomonadati</taxon>
        <taxon>Pseudomonadota</taxon>
        <taxon>Betaproteobacteria</taxon>
        <taxon>Burkholderiales</taxon>
        <taxon>Burkholderiaceae</taxon>
        <taxon>Cupriavidus</taxon>
    </lineage>
</organism>
<dbReference type="SUPFAM" id="SSF46689">
    <property type="entry name" value="Homeodomain-like"/>
    <property type="match status" value="1"/>
</dbReference>
<dbReference type="Proteomes" id="UP000177515">
    <property type="component" value="Chromosome 2"/>
</dbReference>
<dbReference type="InterPro" id="IPR035472">
    <property type="entry name" value="RpiR-like_SIS"/>
</dbReference>